<protein>
    <submittedName>
        <fullName evidence="2">Uncharacterized protein</fullName>
    </submittedName>
</protein>
<evidence type="ECO:0000256" key="1">
    <source>
        <dbReference type="SAM" id="MobiDB-lite"/>
    </source>
</evidence>
<dbReference type="AlphaFoldDB" id="A0A8X6G1T3"/>
<accession>A0A8X6G1T3</accession>
<evidence type="ECO:0000313" key="3">
    <source>
        <dbReference type="Proteomes" id="UP000887116"/>
    </source>
</evidence>
<organism evidence="2 3">
    <name type="scientific">Trichonephila clavata</name>
    <name type="common">Joro spider</name>
    <name type="synonym">Nephila clavata</name>
    <dbReference type="NCBI Taxonomy" id="2740835"/>
    <lineage>
        <taxon>Eukaryota</taxon>
        <taxon>Metazoa</taxon>
        <taxon>Ecdysozoa</taxon>
        <taxon>Arthropoda</taxon>
        <taxon>Chelicerata</taxon>
        <taxon>Arachnida</taxon>
        <taxon>Araneae</taxon>
        <taxon>Araneomorphae</taxon>
        <taxon>Entelegynae</taxon>
        <taxon>Araneoidea</taxon>
        <taxon>Nephilidae</taxon>
        <taxon>Trichonephila</taxon>
    </lineage>
</organism>
<feature type="compositionally biased region" description="Polar residues" evidence="1">
    <location>
        <begin position="74"/>
        <end position="93"/>
    </location>
</feature>
<dbReference type="Proteomes" id="UP000887116">
    <property type="component" value="Unassembled WGS sequence"/>
</dbReference>
<feature type="compositionally biased region" description="Polar residues" evidence="1">
    <location>
        <begin position="34"/>
        <end position="44"/>
    </location>
</feature>
<name>A0A8X6G1T3_TRICU</name>
<comment type="caution">
    <text evidence="2">The sequence shown here is derived from an EMBL/GenBank/DDBJ whole genome shotgun (WGS) entry which is preliminary data.</text>
</comment>
<feature type="region of interest" description="Disordered" evidence="1">
    <location>
        <begin position="74"/>
        <end position="103"/>
    </location>
</feature>
<gene>
    <name evidence="2" type="ORF">TNCT_597751</name>
</gene>
<sequence>MENPHCINCDKDGHVASLRSCTSFPKIKPKKGEQQNPPNENKSINQEKRPPTKQVQANVSYANICVGENNQQTAPRGITQTHNQESPRSITQNEGEEPSTPKPKINFGSFATYITELQNITTKFPEIFQALEDMGKTTNDVDKLHIFLTGVACSFGARGTQVLIIVIVLLQQILNVQLHLAKKIKSLILALKTECSSRLSATFIL</sequence>
<keyword evidence="3" id="KW-1185">Reference proteome</keyword>
<feature type="region of interest" description="Disordered" evidence="1">
    <location>
        <begin position="20"/>
        <end position="57"/>
    </location>
</feature>
<reference evidence="2" key="1">
    <citation type="submission" date="2020-07" db="EMBL/GenBank/DDBJ databases">
        <title>Multicomponent nature underlies the extraordinary mechanical properties of spider dragline silk.</title>
        <authorList>
            <person name="Kono N."/>
            <person name="Nakamura H."/>
            <person name="Mori M."/>
            <person name="Yoshida Y."/>
            <person name="Ohtoshi R."/>
            <person name="Malay A.D."/>
            <person name="Moran D.A.P."/>
            <person name="Tomita M."/>
            <person name="Numata K."/>
            <person name="Arakawa K."/>
        </authorList>
    </citation>
    <scope>NUCLEOTIDE SEQUENCE</scope>
</reference>
<proteinExistence type="predicted"/>
<dbReference type="EMBL" id="BMAO01004450">
    <property type="protein sequence ID" value="GFQ94690.1"/>
    <property type="molecule type" value="Genomic_DNA"/>
</dbReference>
<evidence type="ECO:0000313" key="2">
    <source>
        <dbReference type="EMBL" id="GFQ94690.1"/>
    </source>
</evidence>